<protein>
    <submittedName>
        <fullName evidence="1">Uncharacterized protein</fullName>
    </submittedName>
</protein>
<sequence length="213" mass="22893">AGVYRSRVVALLCCAQDWADCQCGFSLLGGVLSGPAVGACAALKMLVRYLRGARGAVNWLPKPTEVTDVELAGYGDSDWAGDLGDLLTRRSQSSGKVEVDGVPMHSFSRTFSFFQSLLEFMRFAVAATLLADLSAARGVARREGVGRARGLEARVFWLQQTIKRELIDIGTVRTDDDKADLGAKILGHDLLGKPRALSGIYADMGQVVANNEQ</sequence>
<dbReference type="EMBL" id="CAUYUJ010015376">
    <property type="protein sequence ID" value="CAK0853140.1"/>
    <property type="molecule type" value="Genomic_DNA"/>
</dbReference>
<dbReference type="Proteomes" id="UP001189429">
    <property type="component" value="Unassembled WGS sequence"/>
</dbReference>
<accession>A0ABN9U2U9</accession>
<evidence type="ECO:0000313" key="1">
    <source>
        <dbReference type="EMBL" id="CAK0853140.1"/>
    </source>
</evidence>
<comment type="caution">
    <text evidence="1">The sequence shown here is derived from an EMBL/GenBank/DDBJ whole genome shotgun (WGS) entry which is preliminary data.</text>
</comment>
<reference evidence="1" key="1">
    <citation type="submission" date="2023-10" db="EMBL/GenBank/DDBJ databases">
        <authorList>
            <person name="Chen Y."/>
            <person name="Shah S."/>
            <person name="Dougan E. K."/>
            <person name="Thang M."/>
            <person name="Chan C."/>
        </authorList>
    </citation>
    <scope>NUCLEOTIDE SEQUENCE [LARGE SCALE GENOMIC DNA]</scope>
</reference>
<gene>
    <name evidence="1" type="ORF">PCOR1329_LOCUS44725</name>
</gene>
<name>A0ABN9U2U9_9DINO</name>
<proteinExistence type="predicted"/>
<feature type="non-terminal residue" evidence="1">
    <location>
        <position position="213"/>
    </location>
</feature>
<evidence type="ECO:0000313" key="2">
    <source>
        <dbReference type="Proteomes" id="UP001189429"/>
    </source>
</evidence>
<keyword evidence="2" id="KW-1185">Reference proteome</keyword>
<feature type="non-terminal residue" evidence="1">
    <location>
        <position position="1"/>
    </location>
</feature>
<organism evidence="1 2">
    <name type="scientific">Prorocentrum cordatum</name>
    <dbReference type="NCBI Taxonomy" id="2364126"/>
    <lineage>
        <taxon>Eukaryota</taxon>
        <taxon>Sar</taxon>
        <taxon>Alveolata</taxon>
        <taxon>Dinophyceae</taxon>
        <taxon>Prorocentrales</taxon>
        <taxon>Prorocentraceae</taxon>
        <taxon>Prorocentrum</taxon>
    </lineage>
</organism>